<keyword evidence="1" id="KW-0812">Transmembrane</keyword>
<keyword evidence="1" id="KW-0472">Membrane</keyword>
<gene>
    <name evidence="2" type="ORF">ACHAW5_002063</name>
</gene>
<feature type="transmembrane region" description="Helical" evidence="1">
    <location>
        <begin position="37"/>
        <end position="57"/>
    </location>
</feature>
<keyword evidence="3" id="KW-1185">Reference proteome</keyword>
<evidence type="ECO:0000256" key="1">
    <source>
        <dbReference type="SAM" id="Phobius"/>
    </source>
</evidence>
<protein>
    <submittedName>
        <fullName evidence="2">Uncharacterized protein</fullName>
    </submittedName>
</protein>
<name>A0ABD3NVB1_9STRA</name>
<dbReference type="PANTHER" id="PTHR34292">
    <property type="entry name" value="OUTER SPORE WALL PROTEIN LDS1"/>
    <property type="match status" value="1"/>
</dbReference>
<feature type="transmembrane region" description="Helical" evidence="1">
    <location>
        <begin position="77"/>
        <end position="98"/>
    </location>
</feature>
<sequence>MVRPSTLKLTNKHGHDPLYYPIKAVSYTISHPSLLKIVIRIACIGCALALFILVVLLATALKPQAKWISSNLRWWSWPIAVCLVLLESTICAGLLLLVSKSKAQKNLFVATMRQEGLWRENEMVSLSTLKDFKLLGKEDIVKFITIPLQTIPFVGGVVNSAINATFTGWECMGKYFKAIKLPSRLERVEVFGVENSGKFSLFHSSTYDINNDYARFGFMCGFLESIPIVGSVVFPLTNAVAAALFACDIERGGGPVCLRKEK</sequence>
<dbReference type="Proteomes" id="UP001530315">
    <property type="component" value="Unassembled WGS sequence"/>
</dbReference>
<comment type="caution">
    <text evidence="2">The sequence shown here is derived from an EMBL/GenBank/DDBJ whole genome shotgun (WGS) entry which is preliminary data.</text>
</comment>
<keyword evidence="1" id="KW-1133">Transmembrane helix</keyword>
<dbReference type="EMBL" id="JALLAZ020001142">
    <property type="protein sequence ID" value="KAL3779875.1"/>
    <property type="molecule type" value="Genomic_DNA"/>
</dbReference>
<dbReference type="AlphaFoldDB" id="A0ABD3NVB1"/>
<evidence type="ECO:0000313" key="2">
    <source>
        <dbReference type="EMBL" id="KAL3779875.1"/>
    </source>
</evidence>
<evidence type="ECO:0000313" key="3">
    <source>
        <dbReference type="Proteomes" id="UP001530315"/>
    </source>
</evidence>
<dbReference type="PANTHER" id="PTHR34292:SF2">
    <property type="entry name" value="OUTER SPORE WALL PROTEIN LDS1"/>
    <property type="match status" value="1"/>
</dbReference>
<reference evidence="2 3" key="1">
    <citation type="submission" date="2024-10" db="EMBL/GenBank/DDBJ databases">
        <title>Updated reference genomes for cyclostephanoid diatoms.</title>
        <authorList>
            <person name="Roberts W.R."/>
            <person name="Alverson A.J."/>
        </authorList>
    </citation>
    <scope>NUCLEOTIDE SEQUENCE [LARGE SCALE GENOMIC DNA]</scope>
    <source>
        <strain evidence="2 3">AJA276-08</strain>
    </source>
</reference>
<organism evidence="2 3">
    <name type="scientific">Stephanodiscus triporus</name>
    <dbReference type="NCBI Taxonomy" id="2934178"/>
    <lineage>
        <taxon>Eukaryota</taxon>
        <taxon>Sar</taxon>
        <taxon>Stramenopiles</taxon>
        <taxon>Ochrophyta</taxon>
        <taxon>Bacillariophyta</taxon>
        <taxon>Coscinodiscophyceae</taxon>
        <taxon>Thalassiosirophycidae</taxon>
        <taxon>Stephanodiscales</taxon>
        <taxon>Stephanodiscaceae</taxon>
        <taxon>Stephanodiscus</taxon>
    </lineage>
</organism>
<proteinExistence type="predicted"/>
<dbReference type="InterPro" id="IPR052786">
    <property type="entry name" value="Spore_wall_assembly"/>
</dbReference>
<accession>A0ABD3NVB1</accession>